<name>A0A165L7I3_EXIGL</name>
<dbReference type="GO" id="GO:0005615">
    <property type="term" value="C:extracellular space"/>
    <property type="evidence" value="ECO:0007669"/>
    <property type="project" value="TreeGrafter"/>
</dbReference>
<organism evidence="4 5">
    <name type="scientific">Exidia glandulosa HHB12029</name>
    <dbReference type="NCBI Taxonomy" id="1314781"/>
    <lineage>
        <taxon>Eukaryota</taxon>
        <taxon>Fungi</taxon>
        <taxon>Dikarya</taxon>
        <taxon>Basidiomycota</taxon>
        <taxon>Agaricomycotina</taxon>
        <taxon>Agaricomycetes</taxon>
        <taxon>Auriculariales</taxon>
        <taxon>Exidiaceae</taxon>
        <taxon>Exidia</taxon>
    </lineage>
</organism>
<dbReference type="OrthoDB" id="408631at2759"/>
<dbReference type="GO" id="GO:0019695">
    <property type="term" value="P:choline metabolic process"/>
    <property type="evidence" value="ECO:0007669"/>
    <property type="project" value="TreeGrafter"/>
</dbReference>
<dbReference type="GO" id="GO:0006581">
    <property type="term" value="P:acetylcholine catabolic process"/>
    <property type="evidence" value="ECO:0007669"/>
    <property type="project" value="TreeGrafter"/>
</dbReference>
<dbReference type="Pfam" id="PF00135">
    <property type="entry name" value="COesterase"/>
    <property type="match status" value="1"/>
</dbReference>
<accession>A0A165L7I3</accession>
<dbReference type="GO" id="GO:0005886">
    <property type="term" value="C:plasma membrane"/>
    <property type="evidence" value="ECO:0007669"/>
    <property type="project" value="TreeGrafter"/>
</dbReference>
<dbReference type="InParanoid" id="A0A165L7I3"/>
<sequence>GTPIIFMSMSHRLGAWSQPDNLAIEDQALALQWMKEKVGAFGGDSDRTTLAGQSAGAL</sequence>
<keyword evidence="2" id="KW-0378">Hydrolase</keyword>
<evidence type="ECO:0000259" key="3">
    <source>
        <dbReference type="Pfam" id="PF00135"/>
    </source>
</evidence>
<dbReference type="InterPro" id="IPR002018">
    <property type="entry name" value="CarbesteraseB"/>
</dbReference>
<feature type="non-terminal residue" evidence="4">
    <location>
        <position position="1"/>
    </location>
</feature>
<evidence type="ECO:0000256" key="1">
    <source>
        <dbReference type="ARBA" id="ARBA00005964"/>
    </source>
</evidence>
<dbReference type="SUPFAM" id="SSF53474">
    <property type="entry name" value="alpha/beta-Hydrolases"/>
    <property type="match status" value="1"/>
</dbReference>
<dbReference type="EMBL" id="KV425930">
    <property type="protein sequence ID" value="KZV97464.1"/>
    <property type="molecule type" value="Genomic_DNA"/>
</dbReference>
<dbReference type="Proteomes" id="UP000077266">
    <property type="component" value="Unassembled WGS sequence"/>
</dbReference>
<dbReference type="PANTHER" id="PTHR43918">
    <property type="entry name" value="ACETYLCHOLINESTERASE"/>
    <property type="match status" value="1"/>
</dbReference>
<gene>
    <name evidence="4" type="ORF">EXIGLDRAFT_589135</name>
</gene>
<feature type="domain" description="Carboxylesterase type B" evidence="3">
    <location>
        <begin position="17"/>
        <end position="57"/>
    </location>
</feature>
<evidence type="ECO:0000313" key="4">
    <source>
        <dbReference type="EMBL" id="KZV97464.1"/>
    </source>
</evidence>
<feature type="non-terminal residue" evidence="4">
    <location>
        <position position="58"/>
    </location>
</feature>
<evidence type="ECO:0000256" key="2">
    <source>
        <dbReference type="ARBA" id="ARBA00022801"/>
    </source>
</evidence>
<reference evidence="4 5" key="1">
    <citation type="journal article" date="2016" name="Mol. Biol. Evol.">
        <title>Comparative Genomics of Early-Diverging Mushroom-Forming Fungi Provides Insights into the Origins of Lignocellulose Decay Capabilities.</title>
        <authorList>
            <person name="Nagy L.G."/>
            <person name="Riley R."/>
            <person name="Tritt A."/>
            <person name="Adam C."/>
            <person name="Daum C."/>
            <person name="Floudas D."/>
            <person name="Sun H."/>
            <person name="Yadav J.S."/>
            <person name="Pangilinan J."/>
            <person name="Larsson K.H."/>
            <person name="Matsuura K."/>
            <person name="Barry K."/>
            <person name="Labutti K."/>
            <person name="Kuo R."/>
            <person name="Ohm R.A."/>
            <person name="Bhattacharya S.S."/>
            <person name="Shirouzu T."/>
            <person name="Yoshinaga Y."/>
            <person name="Martin F.M."/>
            <person name="Grigoriev I.V."/>
            <person name="Hibbett D.S."/>
        </authorList>
    </citation>
    <scope>NUCLEOTIDE SEQUENCE [LARGE SCALE GENOMIC DNA]</scope>
    <source>
        <strain evidence="4 5">HHB12029</strain>
    </source>
</reference>
<dbReference type="InterPro" id="IPR029058">
    <property type="entry name" value="AB_hydrolase_fold"/>
</dbReference>
<dbReference type="GO" id="GO:0003990">
    <property type="term" value="F:acetylcholinesterase activity"/>
    <property type="evidence" value="ECO:0007669"/>
    <property type="project" value="TreeGrafter"/>
</dbReference>
<dbReference type="Gene3D" id="3.40.50.1820">
    <property type="entry name" value="alpha/beta hydrolase"/>
    <property type="match status" value="1"/>
</dbReference>
<protein>
    <recommendedName>
        <fullName evidence="3">Carboxylesterase type B domain-containing protein</fullName>
    </recommendedName>
</protein>
<comment type="similarity">
    <text evidence="1">Belongs to the type-B carboxylesterase/lipase family.</text>
</comment>
<keyword evidence="5" id="KW-1185">Reference proteome</keyword>
<proteinExistence type="inferred from homology"/>
<dbReference type="PANTHER" id="PTHR43918:SF4">
    <property type="entry name" value="CARBOXYLIC ESTER HYDROLASE"/>
    <property type="match status" value="1"/>
</dbReference>
<evidence type="ECO:0000313" key="5">
    <source>
        <dbReference type="Proteomes" id="UP000077266"/>
    </source>
</evidence>
<dbReference type="AlphaFoldDB" id="A0A165L7I3"/>
<dbReference type="STRING" id="1314781.A0A165L7I3"/>
<dbReference type="InterPro" id="IPR050654">
    <property type="entry name" value="AChE-related_enzymes"/>
</dbReference>